<evidence type="ECO:0000313" key="9">
    <source>
        <dbReference type="Proteomes" id="UP000790347"/>
    </source>
</evidence>
<dbReference type="AlphaFoldDB" id="A0A922IB90"/>
<dbReference type="GO" id="GO:0051026">
    <property type="term" value="P:chiasma assembly"/>
    <property type="evidence" value="ECO:0007669"/>
    <property type="project" value="TreeGrafter"/>
</dbReference>
<gene>
    <name evidence="8" type="primary">msh-5</name>
    <name evidence="8" type="ORF">DERF_001120</name>
</gene>
<accession>A0A922IB90</accession>
<dbReference type="SUPFAM" id="SSF52540">
    <property type="entry name" value="P-loop containing nucleoside triphosphate hydrolases"/>
    <property type="match status" value="1"/>
</dbReference>
<dbReference type="GO" id="GO:0005634">
    <property type="term" value="C:nucleus"/>
    <property type="evidence" value="ECO:0007669"/>
    <property type="project" value="TreeGrafter"/>
</dbReference>
<evidence type="ECO:0000313" key="8">
    <source>
        <dbReference type="EMBL" id="KAH9527076.1"/>
    </source>
</evidence>
<dbReference type="InterPro" id="IPR045076">
    <property type="entry name" value="MutS"/>
</dbReference>
<dbReference type="InterPro" id="IPR000432">
    <property type="entry name" value="DNA_mismatch_repair_MutS_C"/>
</dbReference>
<dbReference type="Pfam" id="PF00488">
    <property type="entry name" value="MutS_V"/>
    <property type="match status" value="1"/>
</dbReference>
<comment type="similarity">
    <text evidence="1">Belongs to the DNA mismatch repair MutS family.</text>
</comment>
<evidence type="ECO:0000256" key="3">
    <source>
        <dbReference type="ARBA" id="ARBA00022840"/>
    </source>
</evidence>
<evidence type="ECO:0000256" key="2">
    <source>
        <dbReference type="ARBA" id="ARBA00022741"/>
    </source>
</evidence>
<keyword evidence="3" id="KW-0067">ATP-binding</keyword>
<dbReference type="InterPro" id="IPR007696">
    <property type="entry name" value="DNA_mismatch_repair_MutS_core"/>
</dbReference>
<name>A0A922IB90_DERFA</name>
<reference evidence="8" key="1">
    <citation type="submission" date="2013-05" db="EMBL/GenBank/DDBJ databases">
        <authorList>
            <person name="Yim A.K.Y."/>
            <person name="Chan T.F."/>
            <person name="Ji K.M."/>
            <person name="Liu X.Y."/>
            <person name="Zhou J.W."/>
            <person name="Li R.Q."/>
            <person name="Yang K.Y."/>
            <person name="Li J."/>
            <person name="Li M."/>
            <person name="Law P.T.W."/>
            <person name="Wu Y.L."/>
            <person name="Cai Z.L."/>
            <person name="Qin H."/>
            <person name="Bao Y."/>
            <person name="Leung R.K.K."/>
            <person name="Ng P.K.S."/>
            <person name="Zou J."/>
            <person name="Zhong X.J."/>
            <person name="Ran P.X."/>
            <person name="Zhong N.S."/>
            <person name="Liu Z.G."/>
            <person name="Tsui S.K.W."/>
        </authorList>
    </citation>
    <scope>NUCLEOTIDE SEQUENCE</scope>
    <source>
        <strain evidence="8">Derf</strain>
        <tissue evidence="8">Whole organism</tissue>
    </source>
</reference>
<evidence type="ECO:0000259" key="6">
    <source>
        <dbReference type="SMART" id="SM00533"/>
    </source>
</evidence>
<dbReference type="PANTHER" id="PTHR11361:SF20">
    <property type="entry name" value="MUTS PROTEIN HOMOLOG 5"/>
    <property type="match status" value="1"/>
</dbReference>
<dbReference type="SUPFAM" id="SSF48334">
    <property type="entry name" value="DNA repair protein MutS, domain III"/>
    <property type="match status" value="1"/>
</dbReference>
<dbReference type="SMART" id="SM00533">
    <property type="entry name" value="MUTSd"/>
    <property type="match status" value="1"/>
</dbReference>
<feature type="region of interest" description="Disordered" evidence="5">
    <location>
        <begin position="905"/>
        <end position="934"/>
    </location>
</feature>
<keyword evidence="2" id="KW-0547">Nucleotide-binding</keyword>
<dbReference type="EMBL" id="ASGP02000001">
    <property type="protein sequence ID" value="KAH9527076.1"/>
    <property type="molecule type" value="Genomic_DNA"/>
</dbReference>
<dbReference type="Gene3D" id="3.40.50.300">
    <property type="entry name" value="P-loop containing nucleotide triphosphate hydrolases"/>
    <property type="match status" value="1"/>
</dbReference>
<feature type="compositionally biased region" description="Basic residues" evidence="5">
    <location>
        <begin position="923"/>
        <end position="934"/>
    </location>
</feature>
<dbReference type="GO" id="GO:0005524">
    <property type="term" value="F:ATP binding"/>
    <property type="evidence" value="ECO:0007669"/>
    <property type="project" value="UniProtKB-KW"/>
</dbReference>
<dbReference type="PANTHER" id="PTHR11361">
    <property type="entry name" value="DNA MISMATCH REPAIR PROTEIN MUTS FAMILY MEMBER"/>
    <property type="match status" value="1"/>
</dbReference>
<dbReference type="SMART" id="SM00534">
    <property type="entry name" value="MUTSac"/>
    <property type="match status" value="1"/>
</dbReference>
<protein>
    <submittedName>
        <fullName evidence="8">MutS protein</fullName>
    </submittedName>
</protein>
<dbReference type="Pfam" id="PF05192">
    <property type="entry name" value="MutS_III"/>
    <property type="match status" value="1"/>
</dbReference>
<keyword evidence="9" id="KW-1185">Reference proteome</keyword>
<evidence type="ECO:0000256" key="1">
    <source>
        <dbReference type="ARBA" id="ARBA00006271"/>
    </source>
</evidence>
<sequence length="934" mass="108246">MSDYTYFQNEDDDENNNNVQDVENNEQEMLHSTATHDQYSFDEIESVLFISYQDHKIAFAFYHIGSSKIELFHEMYEFEDFLVTRNVLAKLQPYNVFVGTQCESKLFWLLKKLSSNLREEIVTVMIDDENDTINSNEQQQEEEESIQLDTTGNEDYATNSMIKNEDEENLSFALEGDTTLNLLQNSFKLHVVSSKLFNYDQCKSRIVSFDYKPISHLSDNTIRYIYLTSHVDFSEKNSIRSLGVLLFFIEKHSLNQSSTLPLNTTNINSITDIVYFFLDSFVSIDQTTYEALDIFKNEWHPSLSKKGLTKKESFSLYGVFNSCASKIGSNYLRKIFLQPITNIDILEERLNIVDFFTCQEQTYLKTMIYDFLKNIKHIPPIINRFRSSNFQISDFRILQQNLISVISIKNLVTNRLANLEQKPKICEEITDHYIIVLNEILECIEKTIDFDKSKNDGKVAIKTGIDEQLDKKKFYFNKLPEILRNAIAEDTLINDLIQTYNINITLYYIPQLGFLLKLLLIEAQKITDIDKYGLRFLFCAETAAYYKNSNTDQYDSLFGDIHGEINDLTHQNLVKIKEFIIERIDKLLVANNYCAFLDAMIAISQAAIDMNFNRPKLNCQGTINICEGRHPLYELITRSFVPNDYYSDNQSSKTMIIFGQNGSGKTVYLKQICLIIFLAHIGSFVPAKSAEIQVVDKIFTRIRTPESISTQLSSFKLDLNQMIAATKCAKRRSLVIIDCFGKGTLHVDGYSLLKSFIDYWTNNDQQPYLIISTHFNMLSTTMIDRDKAVMGHFDKESQDYKLKLCEKNANEITTVHTAPELIDLCHKVYDEQEKTESITEMKNKFRSYIQLADMVINNEPIESINSLAKDIISKYHTKSRDYCFFFEIKNKKKNNEIKAIDEKAMNDDDGLRSTTECKSSGLHPKRLCRSQTKR</sequence>
<feature type="domain" description="DNA mismatch repair protein MutS core" evidence="6">
    <location>
        <begin position="311"/>
        <end position="636"/>
    </location>
</feature>
<organism evidence="8 9">
    <name type="scientific">Dermatophagoides farinae</name>
    <name type="common">American house dust mite</name>
    <dbReference type="NCBI Taxonomy" id="6954"/>
    <lineage>
        <taxon>Eukaryota</taxon>
        <taxon>Metazoa</taxon>
        <taxon>Ecdysozoa</taxon>
        <taxon>Arthropoda</taxon>
        <taxon>Chelicerata</taxon>
        <taxon>Arachnida</taxon>
        <taxon>Acari</taxon>
        <taxon>Acariformes</taxon>
        <taxon>Sarcoptiformes</taxon>
        <taxon>Astigmata</taxon>
        <taxon>Psoroptidia</taxon>
        <taxon>Analgoidea</taxon>
        <taxon>Pyroglyphidae</taxon>
        <taxon>Dermatophagoidinae</taxon>
        <taxon>Dermatophagoides</taxon>
    </lineage>
</organism>
<dbReference type="InterPro" id="IPR027417">
    <property type="entry name" value="P-loop_NTPase"/>
</dbReference>
<dbReference type="Gene3D" id="1.10.1420.10">
    <property type="match status" value="1"/>
</dbReference>
<dbReference type="Proteomes" id="UP000790347">
    <property type="component" value="Unassembled WGS sequence"/>
</dbReference>
<reference evidence="8" key="2">
    <citation type="journal article" date="2022" name="Res Sq">
        <title>Comparative Genomics Reveals Insights into the Divergent Evolution of Astigmatic Mites and Household Pest Adaptations.</title>
        <authorList>
            <person name="Xiong Q."/>
            <person name="Wan A.T.-Y."/>
            <person name="Liu X.-Y."/>
            <person name="Fung C.S.-H."/>
            <person name="Xiao X."/>
            <person name="Malainual N."/>
            <person name="Hou J."/>
            <person name="Wang L."/>
            <person name="Wang M."/>
            <person name="Yang K."/>
            <person name="Cui Y."/>
            <person name="Leung E."/>
            <person name="Nong W."/>
            <person name="Shin S.-K."/>
            <person name="Au S."/>
            <person name="Jeong K.Y."/>
            <person name="Chew F.T."/>
            <person name="Hui J."/>
            <person name="Leung T.F."/>
            <person name="Tungtrongchitr A."/>
            <person name="Zhong N."/>
            <person name="Liu Z."/>
            <person name="Tsui S."/>
        </authorList>
    </citation>
    <scope>NUCLEOTIDE SEQUENCE</scope>
    <source>
        <strain evidence="8">Derf</strain>
        <tissue evidence="8">Whole organism</tissue>
    </source>
</reference>
<keyword evidence="4" id="KW-0238">DNA-binding</keyword>
<dbReference type="GO" id="GO:0140664">
    <property type="term" value="F:ATP-dependent DNA damage sensor activity"/>
    <property type="evidence" value="ECO:0007669"/>
    <property type="project" value="InterPro"/>
</dbReference>
<evidence type="ECO:0000256" key="4">
    <source>
        <dbReference type="ARBA" id="ARBA00023125"/>
    </source>
</evidence>
<proteinExistence type="inferred from homology"/>
<feature type="domain" description="DNA mismatch repair proteins mutS family" evidence="7">
    <location>
        <begin position="652"/>
        <end position="869"/>
    </location>
</feature>
<dbReference type="InterPro" id="IPR036187">
    <property type="entry name" value="DNA_mismatch_repair_MutS_sf"/>
</dbReference>
<dbReference type="GO" id="GO:0030983">
    <property type="term" value="F:mismatched DNA binding"/>
    <property type="evidence" value="ECO:0007669"/>
    <property type="project" value="InterPro"/>
</dbReference>
<evidence type="ECO:0000256" key="5">
    <source>
        <dbReference type="SAM" id="MobiDB-lite"/>
    </source>
</evidence>
<evidence type="ECO:0000259" key="7">
    <source>
        <dbReference type="SMART" id="SM00534"/>
    </source>
</evidence>
<comment type="caution">
    <text evidence="8">The sequence shown here is derived from an EMBL/GenBank/DDBJ whole genome shotgun (WGS) entry which is preliminary data.</text>
</comment>
<dbReference type="GO" id="GO:0006298">
    <property type="term" value="P:mismatch repair"/>
    <property type="evidence" value="ECO:0007669"/>
    <property type="project" value="InterPro"/>
</dbReference>